<dbReference type="Pfam" id="PF07811">
    <property type="entry name" value="TadE"/>
    <property type="match status" value="1"/>
</dbReference>
<dbReference type="Proteomes" id="UP000291933">
    <property type="component" value="Unassembled WGS sequence"/>
</dbReference>
<evidence type="ECO:0000313" key="3">
    <source>
        <dbReference type="EMBL" id="TBT95101.1"/>
    </source>
</evidence>
<keyword evidence="1" id="KW-1133">Transmembrane helix</keyword>
<keyword evidence="4" id="KW-1185">Reference proteome</keyword>
<dbReference type="AlphaFoldDB" id="A0A4V2JT69"/>
<organism evidence="3 4">
    <name type="scientific">Propioniciclava tarda</name>
    <dbReference type="NCBI Taxonomy" id="433330"/>
    <lineage>
        <taxon>Bacteria</taxon>
        <taxon>Bacillati</taxon>
        <taxon>Actinomycetota</taxon>
        <taxon>Actinomycetes</taxon>
        <taxon>Propionibacteriales</taxon>
        <taxon>Propionibacteriaceae</taxon>
        <taxon>Propioniciclava</taxon>
    </lineage>
</organism>
<feature type="transmembrane region" description="Helical" evidence="1">
    <location>
        <begin position="21"/>
        <end position="44"/>
    </location>
</feature>
<keyword evidence="1" id="KW-0812">Transmembrane</keyword>
<keyword evidence="1" id="KW-0472">Membrane</keyword>
<gene>
    <name evidence="3" type="ORF">ET996_07535</name>
</gene>
<protein>
    <submittedName>
        <fullName evidence="3">Pilus assembly protein</fullName>
    </submittedName>
</protein>
<accession>A0A4V2JT69</accession>
<evidence type="ECO:0000313" key="4">
    <source>
        <dbReference type="Proteomes" id="UP000291933"/>
    </source>
</evidence>
<dbReference type="OrthoDB" id="4220102at2"/>
<feature type="domain" description="TadE-like" evidence="2">
    <location>
        <begin position="15"/>
        <end position="57"/>
    </location>
</feature>
<evidence type="ECO:0000256" key="1">
    <source>
        <dbReference type="SAM" id="Phobius"/>
    </source>
</evidence>
<sequence length="130" mass="13584">MAMTNRRWRRSGDRGYAAVGVALALPLLFVVIFLAVQAGLWFFARSVCLAAAQEGARTSAARDASLQAGLDTASSFAGRVGSGMLTGISVTGDRSGTSTTVVVSGMSVRLVPFMDLQVTQSATLPVERLT</sequence>
<reference evidence="3 4" key="1">
    <citation type="submission" date="2019-01" db="EMBL/GenBank/DDBJ databases">
        <title>Lactibacter flavus gen. nov., sp. nov., a novel bacterium of the family Propionibacteriaceae isolated from raw milk and dairy products.</title>
        <authorList>
            <person name="Huptas C."/>
            <person name="Wenning M."/>
            <person name="Breitenwieser F."/>
            <person name="Doll E."/>
            <person name="Von Neubeck M."/>
            <person name="Busse H.-J."/>
            <person name="Scherer S."/>
        </authorList>
    </citation>
    <scope>NUCLEOTIDE SEQUENCE [LARGE SCALE GENOMIC DNA]</scope>
    <source>
        <strain evidence="3 4">DSM 22130</strain>
    </source>
</reference>
<dbReference type="EMBL" id="SDMR01000007">
    <property type="protein sequence ID" value="TBT95101.1"/>
    <property type="molecule type" value="Genomic_DNA"/>
</dbReference>
<comment type="caution">
    <text evidence="3">The sequence shown here is derived from an EMBL/GenBank/DDBJ whole genome shotgun (WGS) entry which is preliminary data.</text>
</comment>
<dbReference type="InterPro" id="IPR012495">
    <property type="entry name" value="TadE-like_dom"/>
</dbReference>
<evidence type="ECO:0000259" key="2">
    <source>
        <dbReference type="Pfam" id="PF07811"/>
    </source>
</evidence>
<proteinExistence type="predicted"/>
<dbReference type="RefSeq" id="WP_131171939.1">
    <property type="nucleotide sequence ID" value="NZ_FXTL01000006.1"/>
</dbReference>
<name>A0A4V2JT69_PROTD</name>